<feature type="region of interest" description="Disordered" evidence="8">
    <location>
        <begin position="1"/>
        <end position="38"/>
    </location>
</feature>
<keyword evidence="11" id="KW-1185">Reference proteome</keyword>
<organism evidence="10 11">
    <name type="scientific">Arsenicitalea aurantiaca</name>
    <dbReference type="NCBI Taxonomy" id="1783274"/>
    <lineage>
        <taxon>Bacteria</taxon>
        <taxon>Pseudomonadati</taxon>
        <taxon>Pseudomonadota</taxon>
        <taxon>Alphaproteobacteria</taxon>
        <taxon>Hyphomicrobiales</taxon>
        <taxon>Devosiaceae</taxon>
        <taxon>Arsenicitalea</taxon>
    </lineage>
</organism>
<evidence type="ECO:0000259" key="9">
    <source>
        <dbReference type="PROSITE" id="PS50928"/>
    </source>
</evidence>
<keyword evidence="3" id="KW-1003">Cell membrane</keyword>
<dbReference type="Proteomes" id="UP000281547">
    <property type="component" value="Unassembled WGS sequence"/>
</dbReference>
<feature type="transmembrane region" description="Helical" evidence="7">
    <location>
        <begin position="134"/>
        <end position="155"/>
    </location>
</feature>
<dbReference type="PANTHER" id="PTHR43005">
    <property type="entry name" value="BLR7065 PROTEIN"/>
    <property type="match status" value="1"/>
</dbReference>
<evidence type="ECO:0000256" key="2">
    <source>
        <dbReference type="ARBA" id="ARBA00022448"/>
    </source>
</evidence>
<feature type="transmembrane region" description="Helical" evidence="7">
    <location>
        <begin position="323"/>
        <end position="345"/>
    </location>
</feature>
<comment type="subcellular location">
    <subcellularLocation>
        <location evidence="1 7">Cell membrane</location>
        <topology evidence="1 7">Multi-pass membrane protein</topology>
    </subcellularLocation>
</comment>
<evidence type="ECO:0000256" key="1">
    <source>
        <dbReference type="ARBA" id="ARBA00004651"/>
    </source>
</evidence>
<accession>A0A433X2I5</accession>
<evidence type="ECO:0000256" key="7">
    <source>
        <dbReference type="RuleBase" id="RU363032"/>
    </source>
</evidence>
<name>A0A433X2I5_9HYPH</name>
<gene>
    <name evidence="10" type="ORF">EMQ25_16930</name>
</gene>
<evidence type="ECO:0000256" key="5">
    <source>
        <dbReference type="ARBA" id="ARBA00022989"/>
    </source>
</evidence>
<evidence type="ECO:0000256" key="3">
    <source>
        <dbReference type="ARBA" id="ARBA00022475"/>
    </source>
</evidence>
<dbReference type="GO" id="GO:0055085">
    <property type="term" value="P:transmembrane transport"/>
    <property type="evidence" value="ECO:0007669"/>
    <property type="project" value="InterPro"/>
</dbReference>
<dbReference type="PROSITE" id="PS50928">
    <property type="entry name" value="ABC_TM1"/>
    <property type="match status" value="1"/>
</dbReference>
<feature type="transmembrane region" description="Helical" evidence="7">
    <location>
        <begin position="167"/>
        <end position="187"/>
    </location>
</feature>
<protein>
    <submittedName>
        <fullName evidence="10">Sugar ABC transporter permease</fullName>
    </submittedName>
</protein>
<feature type="transmembrane region" description="Helical" evidence="7">
    <location>
        <begin position="272"/>
        <end position="291"/>
    </location>
</feature>
<sequence length="353" mass="38740">MTRLPPCRPGSPNPWPTPRPPADPVRRASRSPRAAGSIERSDMAAIDTKLSHYPVSPRASRRGLKAGQSRIGLLMLLPAAIAFAAIILYPFLQALGLSLYQYTVEMMSPQWTGLSNFGRLLGDRAVWGSFATTAIYVTLTTLGTLVLGLGWALLMNQPFRGRGVLRSLSLLPWVLPSTVSAFIWGWIFNSRYGVLNALLLQMGLIEYPQAWLSTPQGAMLAVVMTKIWLSIPLFMAFFLAGLQNLDREQIDAARVDGAGNWAILRDHILPHLRPVLIIVVVLGVIGNLQQFDTIYALTGGGPVRATAVLSVEVYRRAFEQWDIGIASAIGVLWVATLLPPAFLYLRMLIKGNN</sequence>
<dbReference type="AlphaFoldDB" id="A0A433X2I5"/>
<evidence type="ECO:0000256" key="6">
    <source>
        <dbReference type="ARBA" id="ARBA00023136"/>
    </source>
</evidence>
<evidence type="ECO:0000313" key="10">
    <source>
        <dbReference type="EMBL" id="RUT28271.1"/>
    </source>
</evidence>
<comment type="caution">
    <text evidence="10">The sequence shown here is derived from an EMBL/GenBank/DDBJ whole genome shotgun (WGS) entry which is preliminary data.</text>
</comment>
<dbReference type="InterPro" id="IPR000515">
    <property type="entry name" value="MetI-like"/>
</dbReference>
<keyword evidence="5 7" id="KW-1133">Transmembrane helix</keyword>
<dbReference type="CDD" id="cd06261">
    <property type="entry name" value="TM_PBP2"/>
    <property type="match status" value="1"/>
</dbReference>
<feature type="transmembrane region" description="Helical" evidence="7">
    <location>
        <begin position="218"/>
        <end position="240"/>
    </location>
</feature>
<dbReference type="PANTHER" id="PTHR43005:SF1">
    <property type="entry name" value="SPERMIDINE_PUTRESCINE TRANSPORT SYSTEM PERMEASE PROTEIN"/>
    <property type="match status" value="1"/>
</dbReference>
<keyword evidence="6 7" id="KW-0472">Membrane</keyword>
<evidence type="ECO:0000256" key="8">
    <source>
        <dbReference type="SAM" id="MobiDB-lite"/>
    </source>
</evidence>
<evidence type="ECO:0000313" key="11">
    <source>
        <dbReference type="Proteomes" id="UP000281547"/>
    </source>
</evidence>
<dbReference type="SUPFAM" id="SSF161098">
    <property type="entry name" value="MetI-like"/>
    <property type="match status" value="1"/>
</dbReference>
<feature type="domain" description="ABC transmembrane type-1" evidence="9">
    <location>
        <begin position="130"/>
        <end position="344"/>
    </location>
</feature>
<keyword evidence="4 7" id="KW-0812">Transmembrane</keyword>
<comment type="similarity">
    <text evidence="7">Belongs to the binding-protein-dependent transport system permease family.</text>
</comment>
<reference evidence="10 11" key="1">
    <citation type="journal article" date="2016" name="Int. J. Syst. Evol. Microbiol.">
        <title>Arsenicitalea aurantiaca gen. nov., sp. nov., a new member of the family Hyphomicrobiaceae, isolated from high-arsenic sediment.</title>
        <authorList>
            <person name="Mu Y."/>
            <person name="Zhou L."/>
            <person name="Zeng X.C."/>
            <person name="Liu L."/>
            <person name="Pan Y."/>
            <person name="Chen X."/>
            <person name="Wang J."/>
            <person name="Li S."/>
            <person name="Li W.J."/>
            <person name="Wang Y."/>
        </authorList>
    </citation>
    <scope>NUCLEOTIDE SEQUENCE [LARGE SCALE GENOMIC DNA]</scope>
    <source>
        <strain evidence="10 11">42-50</strain>
    </source>
</reference>
<feature type="transmembrane region" description="Helical" evidence="7">
    <location>
        <begin position="71"/>
        <end position="92"/>
    </location>
</feature>
<dbReference type="Pfam" id="PF00528">
    <property type="entry name" value="BPD_transp_1"/>
    <property type="match status" value="1"/>
</dbReference>
<feature type="compositionally biased region" description="Pro residues" evidence="8">
    <location>
        <begin position="1"/>
        <end position="23"/>
    </location>
</feature>
<keyword evidence="2 7" id="KW-0813">Transport</keyword>
<evidence type="ECO:0000256" key="4">
    <source>
        <dbReference type="ARBA" id="ARBA00022692"/>
    </source>
</evidence>
<proteinExistence type="inferred from homology"/>
<dbReference type="GO" id="GO:0005886">
    <property type="term" value="C:plasma membrane"/>
    <property type="evidence" value="ECO:0007669"/>
    <property type="project" value="UniProtKB-SubCell"/>
</dbReference>
<dbReference type="InterPro" id="IPR035906">
    <property type="entry name" value="MetI-like_sf"/>
</dbReference>
<dbReference type="Gene3D" id="1.10.3720.10">
    <property type="entry name" value="MetI-like"/>
    <property type="match status" value="1"/>
</dbReference>
<dbReference type="EMBL" id="RZNJ01000008">
    <property type="protein sequence ID" value="RUT28271.1"/>
    <property type="molecule type" value="Genomic_DNA"/>
</dbReference>